<dbReference type="PANTHER" id="PTHR30244:SF39">
    <property type="entry name" value="BLR3650 PROTEIN"/>
    <property type="match status" value="1"/>
</dbReference>
<dbReference type="InterPro" id="IPR015421">
    <property type="entry name" value="PyrdxlP-dep_Trfase_major"/>
</dbReference>
<dbReference type="GO" id="GO:0008483">
    <property type="term" value="F:transaminase activity"/>
    <property type="evidence" value="ECO:0007669"/>
    <property type="project" value="UniProtKB-KW"/>
</dbReference>
<dbReference type="Gene3D" id="3.40.640.10">
    <property type="entry name" value="Type I PLP-dependent aspartate aminotransferase-like (Major domain)"/>
    <property type="match status" value="1"/>
</dbReference>
<dbReference type="STRING" id="1348853.LK12_15460"/>
<gene>
    <name evidence="2" type="ORF">LK12_15460</name>
</gene>
<dbReference type="Proteomes" id="UP000031057">
    <property type="component" value="Unassembled WGS sequence"/>
</dbReference>
<reference evidence="2 3" key="1">
    <citation type="submission" date="2014-10" db="EMBL/GenBank/DDBJ databases">
        <title>Genome sequence of Novosphingobium malaysiense MUSC 273(T).</title>
        <authorList>
            <person name="Lee L.-H."/>
        </authorList>
    </citation>
    <scope>NUCLEOTIDE SEQUENCE [LARGE SCALE GENOMIC DNA]</scope>
    <source>
        <strain evidence="2 3">MUSC 273</strain>
    </source>
</reference>
<sequence>MSAEVVSIADGEPLQIPLCDPDLTQEDLEAVNAVLRGDRLGEGPTVEALERAFADHCGRAKGITVASAALGLLVALTAKGIGPGDEVILSAHSFRELGHAVLRTGATPVFADIDYWSGCLSANKSAAKVTERTRAIVASNTAGHPADWPALRALADEHGLFLIEDSSEAIGSRHKAGIVGSFGDVALFDFAQPGVICCGEGGMIVTDDATLAMTMRRMRSRTLGDRASVSAGVDAPFGAPMGELTAALALSQLSRLDVLLERRRGVQAMYDGFMQSFEGIKPPYISPDVEEVHWFLYVVHLGTRFSKSSRDAILEDLRTEAIEVHAYSSPLHLQRIYREQGWTRGDLFVTEKVADRAIALPFHAHLTPEQIAFIVARLKDASINSGAGAAIY</sequence>
<evidence type="ECO:0000313" key="2">
    <source>
        <dbReference type="EMBL" id="KHK90710.1"/>
    </source>
</evidence>
<accession>A0A0B1ZN34</accession>
<proteinExistence type="inferred from homology"/>
<name>A0A0B1ZN34_9SPHN</name>
<organism evidence="2 3">
    <name type="scientific">Novosphingobium malaysiense</name>
    <dbReference type="NCBI Taxonomy" id="1348853"/>
    <lineage>
        <taxon>Bacteria</taxon>
        <taxon>Pseudomonadati</taxon>
        <taxon>Pseudomonadota</taxon>
        <taxon>Alphaproteobacteria</taxon>
        <taxon>Sphingomonadales</taxon>
        <taxon>Sphingomonadaceae</taxon>
        <taxon>Novosphingobium</taxon>
    </lineage>
</organism>
<dbReference type="PIRSF" id="PIRSF000390">
    <property type="entry name" value="PLP_StrS"/>
    <property type="match status" value="1"/>
</dbReference>
<dbReference type="AlphaFoldDB" id="A0A0B1ZN34"/>
<dbReference type="SUPFAM" id="SSF53383">
    <property type="entry name" value="PLP-dependent transferases"/>
    <property type="match status" value="1"/>
</dbReference>
<keyword evidence="2" id="KW-0032">Aminotransferase</keyword>
<dbReference type="InterPro" id="IPR015422">
    <property type="entry name" value="PyrdxlP-dep_Trfase_small"/>
</dbReference>
<dbReference type="PANTHER" id="PTHR30244">
    <property type="entry name" value="TRANSAMINASE"/>
    <property type="match status" value="1"/>
</dbReference>
<evidence type="ECO:0000256" key="1">
    <source>
        <dbReference type="RuleBase" id="RU004508"/>
    </source>
</evidence>
<dbReference type="OrthoDB" id="9768668at2"/>
<dbReference type="InterPro" id="IPR000653">
    <property type="entry name" value="DegT/StrS_aminotransferase"/>
</dbReference>
<comment type="caution">
    <text evidence="2">The sequence shown here is derived from an EMBL/GenBank/DDBJ whole genome shotgun (WGS) entry which is preliminary data.</text>
</comment>
<dbReference type="EMBL" id="JTDI01000004">
    <property type="protein sequence ID" value="KHK90710.1"/>
    <property type="molecule type" value="Genomic_DNA"/>
</dbReference>
<dbReference type="Gene3D" id="3.90.1150.10">
    <property type="entry name" value="Aspartate Aminotransferase, domain 1"/>
    <property type="match status" value="1"/>
</dbReference>
<dbReference type="Pfam" id="PF01041">
    <property type="entry name" value="DegT_DnrJ_EryC1"/>
    <property type="match status" value="1"/>
</dbReference>
<keyword evidence="1" id="KW-0663">Pyridoxal phosphate</keyword>
<dbReference type="CDD" id="cd00616">
    <property type="entry name" value="AHBA_syn"/>
    <property type="match status" value="1"/>
</dbReference>
<comment type="similarity">
    <text evidence="1">Belongs to the DegT/DnrJ/EryC1 family.</text>
</comment>
<evidence type="ECO:0000313" key="3">
    <source>
        <dbReference type="Proteomes" id="UP000031057"/>
    </source>
</evidence>
<dbReference type="InterPro" id="IPR015424">
    <property type="entry name" value="PyrdxlP-dep_Trfase"/>
</dbReference>
<dbReference type="GO" id="GO:0000271">
    <property type="term" value="P:polysaccharide biosynthetic process"/>
    <property type="evidence" value="ECO:0007669"/>
    <property type="project" value="TreeGrafter"/>
</dbReference>
<keyword evidence="3" id="KW-1185">Reference proteome</keyword>
<keyword evidence="2" id="KW-0808">Transferase</keyword>
<dbReference type="GO" id="GO:0030170">
    <property type="term" value="F:pyridoxal phosphate binding"/>
    <property type="evidence" value="ECO:0007669"/>
    <property type="project" value="TreeGrafter"/>
</dbReference>
<dbReference type="RefSeq" id="WP_039285932.1">
    <property type="nucleotide sequence ID" value="NZ_JTDI01000004.1"/>
</dbReference>
<protein>
    <submittedName>
        <fullName evidence="2">Aminotransferase DegT</fullName>
    </submittedName>
</protein>